<accession>A0A5R9L399</accession>
<sequence length="60" mass="6891">MILAEDLLTASQFPSGYTVTVHKNFGELISRETLMQEIWINEAVFIGRSLDMFIPNCERN</sequence>
<proteinExistence type="predicted"/>
<evidence type="ECO:0000313" key="2">
    <source>
        <dbReference type="Proteomes" id="UP000306402"/>
    </source>
</evidence>
<dbReference type="EMBL" id="VCEJ01000002">
    <property type="protein sequence ID" value="TLV02888.1"/>
    <property type="molecule type" value="Genomic_DNA"/>
</dbReference>
<dbReference type="AlphaFoldDB" id="A0A5R9L399"/>
<comment type="caution">
    <text evidence="1">The sequence shown here is derived from an EMBL/GenBank/DDBJ whole genome shotgun (WGS) entry which is preliminary data.</text>
</comment>
<dbReference type="Proteomes" id="UP000306402">
    <property type="component" value="Unassembled WGS sequence"/>
</dbReference>
<keyword evidence="2" id="KW-1185">Reference proteome</keyword>
<protein>
    <submittedName>
        <fullName evidence="1">Helix-turn-helix domain-containing protein</fullName>
    </submittedName>
</protein>
<organism evidence="1 2">
    <name type="scientific">Dyadobacter luticola</name>
    <dbReference type="NCBI Taxonomy" id="1979387"/>
    <lineage>
        <taxon>Bacteria</taxon>
        <taxon>Pseudomonadati</taxon>
        <taxon>Bacteroidota</taxon>
        <taxon>Cytophagia</taxon>
        <taxon>Cytophagales</taxon>
        <taxon>Spirosomataceae</taxon>
        <taxon>Dyadobacter</taxon>
    </lineage>
</organism>
<reference evidence="1 2" key="1">
    <citation type="submission" date="2019-05" db="EMBL/GenBank/DDBJ databases">
        <authorList>
            <person name="Qu J.-H."/>
        </authorList>
    </citation>
    <scope>NUCLEOTIDE SEQUENCE [LARGE SCALE GENOMIC DNA]</scope>
    <source>
        <strain evidence="1 2">T17</strain>
    </source>
</reference>
<evidence type="ECO:0000313" key="1">
    <source>
        <dbReference type="EMBL" id="TLV02888.1"/>
    </source>
</evidence>
<name>A0A5R9L399_9BACT</name>
<gene>
    <name evidence="1" type="ORF">FEN17_04550</name>
</gene>
<dbReference type="RefSeq" id="WP_138364097.1">
    <property type="nucleotide sequence ID" value="NZ_VCEJ01000002.1"/>
</dbReference>